<sequence>MTATLNVTIEGWEDGAPIPAKFSFGKPAATGHVELSDNLNPAISWSGAPEGTRSFAIICHDPDVPSAGDDVNQEGKTVPASLPRVDFYHWVLVDIDASRTQIAEGEDSNGITPKGKAPGKQAHGTTGINNYTDWFAGDADMGGNYGGYDGPCPPWNDSIKHHYVFTVYALDVDTLGLTGNFGGPEALAAMQGHILAQGTCVGTYSLNPEVPA</sequence>
<proteinExistence type="predicted"/>
<dbReference type="Gene3D" id="3.90.280.10">
    <property type="entry name" value="PEBP-like"/>
    <property type="match status" value="1"/>
</dbReference>
<protein>
    <submittedName>
        <fullName evidence="1">Phosphatidylethanolamine-binding protein</fullName>
    </submittedName>
</protein>
<dbReference type="PANTHER" id="PTHR30289:SF1">
    <property type="entry name" value="PEBP (PHOSPHATIDYLETHANOLAMINE-BINDING PROTEIN) FAMILY PROTEIN"/>
    <property type="match status" value="1"/>
</dbReference>
<dbReference type="InterPro" id="IPR036610">
    <property type="entry name" value="PEBP-like_sf"/>
</dbReference>
<dbReference type="Proteomes" id="UP001161409">
    <property type="component" value="Unassembled WGS sequence"/>
</dbReference>
<keyword evidence="2" id="KW-1185">Reference proteome</keyword>
<dbReference type="SUPFAM" id="SSF49777">
    <property type="entry name" value="PEBP-like"/>
    <property type="match status" value="1"/>
</dbReference>
<dbReference type="InterPro" id="IPR008914">
    <property type="entry name" value="PEBP"/>
</dbReference>
<dbReference type="InterPro" id="IPR005247">
    <property type="entry name" value="YbhB_YbcL/LppC-like"/>
</dbReference>
<gene>
    <name evidence="1" type="ORF">GCM10007924_08030</name>
</gene>
<dbReference type="PANTHER" id="PTHR30289">
    <property type="entry name" value="UNCHARACTERIZED PROTEIN YBCL-RELATED"/>
    <property type="match status" value="1"/>
</dbReference>
<dbReference type="CDD" id="cd00865">
    <property type="entry name" value="PEBP_bact_arch"/>
    <property type="match status" value="1"/>
</dbReference>
<evidence type="ECO:0000313" key="1">
    <source>
        <dbReference type="EMBL" id="GLQ05582.1"/>
    </source>
</evidence>
<dbReference type="EMBL" id="BSNF01000001">
    <property type="protein sequence ID" value="GLQ05582.1"/>
    <property type="molecule type" value="Genomic_DNA"/>
</dbReference>
<reference evidence="1" key="2">
    <citation type="submission" date="2023-01" db="EMBL/GenBank/DDBJ databases">
        <title>Draft genome sequence of Sneathiella chinensis strain NBRC 103408.</title>
        <authorList>
            <person name="Sun Q."/>
            <person name="Mori K."/>
        </authorList>
    </citation>
    <scope>NUCLEOTIDE SEQUENCE</scope>
    <source>
        <strain evidence="1">NBRC 103408</strain>
    </source>
</reference>
<dbReference type="NCBIfam" id="TIGR00481">
    <property type="entry name" value="YbhB/YbcL family Raf kinase inhibitor-like protein"/>
    <property type="match status" value="1"/>
</dbReference>
<comment type="caution">
    <text evidence="1">The sequence shown here is derived from an EMBL/GenBank/DDBJ whole genome shotgun (WGS) entry which is preliminary data.</text>
</comment>
<name>A0ABQ5U042_9PROT</name>
<dbReference type="RefSeq" id="WP_169559569.1">
    <property type="nucleotide sequence ID" value="NZ_BSNF01000001.1"/>
</dbReference>
<evidence type="ECO:0000313" key="2">
    <source>
        <dbReference type="Proteomes" id="UP001161409"/>
    </source>
</evidence>
<reference evidence="1" key="1">
    <citation type="journal article" date="2014" name="Int. J. Syst. Evol. Microbiol.">
        <title>Complete genome of a new Firmicutes species belonging to the dominant human colonic microbiota ('Ruminococcus bicirculans') reveals two chromosomes and a selective capacity to utilize plant glucans.</title>
        <authorList>
            <consortium name="NISC Comparative Sequencing Program"/>
            <person name="Wegmann U."/>
            <person name="Louis P."/>
            <person name="Goesmann A."/>
            <person name="Henrissat B."/>
            <person name="Duncan S.H."/>
            <person name="Flint H.J."/>
        </authorList>
    </citation>
    <scope>NUCLEOTIDE SEQUENCE</scope>
    <source>
        <strain evidence="1">NBRC 103408</strain>
    </source>
</reference>
<dbReference type="Pfam" id="PF01161">
    <property type="entry name" value="PBP"/>
    <property type="match status" value="1"/>
</dbReference>
<accession>A0ABQ5U042</accession>
<organism evidence="1 2">
    <name type="scientific">Sneathiella chinensis</name>
    <dbReference type="NCBI Taxonomy" id="349750"/>
    <lineage>
        <taxon>Bacteria</taxon>
        <taxon>Pseudomonadati</taxon>
        <taxon>Pseudomonadota</taxon>
        <taxon>Alphaproteobacteria</taxon>
        <taxon>Sneathiellales</taxon>
        <taxon>Sneathiellaceae</taxon>
        <taxon>Sneathiella</taxon>
    </lineage>
</organism>